<feature type="transmembrane region" description="Helical" evidence="1">
    <location>
        <begin position="143"/>
        <end position="163"/>
    </location>
</feature>
<dbReference type="RefSeq" id="WP_062417287.1">
    <property type="nucleotide sequence ID" value="NZ_DF967974.1"/>
</dbReference>
<keyword evidence="1" id="KW-1133">Transmembrane helix</keyword>
<proteinExistence type="predicted"/>
<reference evidence="2 3" key="1">
    <citation type="submission" date="2015-07" db="EMBL/GenBank/DDBJ databases">
        <title>Genome sequence of Levilinea saccharolytica DSM 16555.</title>
        <authorList>
            <person name="Hemp J."/>
            <person name="Ward L.M."/>
            <person name="Pace L.A."/>
            <person name="Fischer W.W."/>
        </authorList>
    </citation>
    <scope>NUCLEOTIDE SEQUENCE [LARGE SCALE GENOMIC DNA]</scope>
    <source>
        <strain evidence="2 3">KIBI-1</strain>
    </source>
</reference>
<keyword evidence="1" id="KW-0812">Transmembrane</keyword>
<evidence type="ECO:0008006" key="4">
    <source>
        <dbReference type="Google" id="ProtNLM"/>
    </source>
</evidence>
<feature type="transmembrane region" description="Helical" evidence="1">
    <location>
        <begin position="120"/>
        <end position="137"/>
    </location>
</feature>
<gene>
    <name evidence="2" type="ORF">ADN01_13900</name>
</gene>
<dbReference type="Proteomes" id="UP000050501">
    <property type="component" value="Unassembled WGS sequence"/>
</dbReference>
<feature type="transmembrane region" description="Helical" evidence="1">
    <location>
        <begin position="70"/>
        <end position="88"/>
    </location>
</feature>
<evidence type="ECO:0000313" key="2">
    <source>
        <dbReference type="EMBL" id="KPL79769.1"/>
    </source>
</evidence>
<sequence length="174" mass="17853">MTALQVILGVVLLILGGKSAGILVGVLGFLGGYLLAGLLPEGAASWMPLALGGLTAVGTLLLALTLQKTAVGLAGFAAGGYLALQLAANLRLEAGWPVWMLLLGGGLVGVLVVTVMFRWAVMFLSAACGAGLIVWNLDVSMGVVTLLFALLFTAGLVIQSGVLRPHGEMEARWR</sequence>
<dbReference type="STRING" id="229921.ADN01_13900"/>
<evidence type="ECO:0000256" key="1">
    <source>
        <dbReference type="SAM" id="Phobius"/>
    </source>
</evidence>
<keyword evidence="3" id="KW-1185">Reference proteome</keyword>
<feature type="transmembrane region" description="Helical" evidence="1">
    <location>
        <begin position="94"/>
        <end position="113"/>
    </location>
</feature>
<dbReference type="EMBL" id="LGCM01000046">
    <property type="protein sequence ID" value="KPL79769.1"/>
    <property type="molecule type" value="Genomic_DNA"/>
</dbReference>
<organism evidence="2 3">
    <name type="scientific">Levilinea saccharolytica</name>
    <dbReference type="NCBI Taxonomy" id="229921"/>
    <lineage>
        <taxon>Bacteria</taxon>
        <taxon>Bacillati</taxon>
        <taxon>Chloroflexota</taxon>
        <taxon>Anaerolineae</taxon>
        <taxon>Anaerolineales</taxon>
        <taxon>Anaerolineaceae</taxon>
        <taxon>Levilinea</taxon>
    </lineage>
</organism>
<protein>
    <recommendedName>
        <fullName evidence="4">DUF4203 domain-containing protein</fullName>
    </recommendedName>
</protein>
<dbReference type="AlphaFoldDB" id="A0A0P6XIR8"/>
<keyword evidence="1" id="KW-0472">Membrane</keyword>
<evidence type="ECO:0000313" key="3">
    <source>
        <dbReference type="Proteomes" id="UP000050501"/>
    </source>
</evidence>
<accession>A0A0P6XIR8</accession>
<feature type="transmembrane region" description="Helical" evidence="1">
    <location>
        <begin position="44"/>
        <end position="63"/>
    </location>
</feature>
<comment type="caution">
    <text evidence="2">The sequence shown here is derived from an EMBL/GenBank/DDBJ whole genome shotgun (WGS) entry which is preliminary data.</text>
</comment>
<name>A0A0P6XIR8_9CHLR</name>